<reference evidence="4" key="1">
    <citation type="journal article" date="2022" name="Plant J.">
        <title>Strategies of tolerance reflected in two North American maple genomes.</title>
        <authorList>
            <person name="McEvoy S.L."/>
            <person name="Sezen U.U."/>
            <person name="Trouern-Trend A."/>
            <person name="McMahon S.M."/>
            <person name="Schaberg P.G."/>
            <person name="Yang J."/>
            <person name="Wegrzyn J.L."/>
            <person name="Swenson N.G."/>
        </authorList>
    </citation>
    <scope>NUCLEOTIDE SEQUENCE</scope>
    <source>
        <strain evidence="4">91603</strain>
    </source>
</reference>
<comment type="similarity">
    <text evidence="1">Belongs to the universal ribosomal protein uS11 family.</text>
</comment>
<dbReference type="Pfam" id="PF00411">
    <property type="entry name" value="Ribosomal_S11"/>
    <property type="match status" value="1"/>
</dbReference>
<dbReference type="SUPFAM" id="SSF53137">
    <property type="entry name" value="Translational machinery components"/>
    <property type="match status" value="1"/>
</dbReference>
<dbReference type="InterPro" id="IPR001971">
    <property type="entry name" value="Ribosomal_uS11"/>
</dbReference>
<keyword evidence="2" id="KW-0689">Ribosomal protein</keyword>
<protein>
    <recommendedName>
        <fullName evidence="6">Ribosomal protein S14</fullName>
    </recommendedName>
</protein>
<gene>
    <name evidence="4" type="ORF">LWI28_013946</name>
</gene>
<evidence type="ECO:0008006" key="6">
    <source>
        <dbReference type="Google" id="ProtNLM"/>
    </source>
</evidence>
<name>A0AAD5JH27_ACENE</name>
<dbReference type="GO" id="GO:0005840">
    <property type="term" value="C:ribosome"/>
    <property type="evidence" value="ECO:0007669"/>
    <property type="project" value="UniProtKB-KW"/>
</dbReference>
<dbReference type="PANTHER" id="PTHR11759">
    <property type="entry name" value="40S RIBOSOMAL PROTEIN S14/30S RIBOSOMAL PROTEIN S11"/>
    <property type="match status" value="1"/>
</dbReference>
<accession>A0AAD5JH27</accession>
<evidence type="ECO:0000313" key="4">
    <source>
        <dbReference type="EMBL" id="KAI9188598.1"/>
    </source>
</evidence>
<evidence type="ECO:0000256" key="1">
    <source>
        <dbReference type="ARBA" id="ARBA00006194"/>
    </source>
</evidence>
<evidence type="ECO:0000313" key="5">
    <source>
        <dbReference type="Proteomes" id="UP001064489"/>
    </source>
</evidence>
<comment type="caution">
    <text evidence="4">The sequence shown here is derived from an EMBL/GenBank/DDBJ whole genome shotgun (WGS) entry which is preliminary data.</text>
</comment>
<dbReference type="GO" id="GO:0006412">
    <property type="term" value="P:translation"/>
    <property type="evidence" value="ECO:0007669"/>
    <property type="project" value="InterPro"/>
</dbReference>
<dbReference type="Gene3D" id="3.30.420.80">
    <property type="entry name" value="Ribosomal protein S11"/>
    <property type="match status" value="1"/>
</dbReference>
<keyword evidence="3" id="KW-0687">Ribonucleoprotein</keyword>
<dbReference type="EMBL" id="JAJSOW010000040">
    <property type="protein sequence ID" value="KAI9188598.1"/>
    <property type="molecule type" value="Genomic_DNA"/>
</dbReference>
<organism evidence="4 5">
    <name type="scientific">Acer negundo</name>
    <name type="common">Box elder</name>
    <dbReference type="NCBI Taxonomy" id="4023"/>
    <lineage>
        <taxon>Eukaryota</taxon>
        <taxon>Viridiplantae</taxon>
        <taxon>Streptophyta</taxon>
        <taxon>Embryophyta</taxon>
        <taxon>Tracheophyta</taxon>
        <taxon>Spermatophyta</taxon>
        <taxon>Magnoliopsida</taxon>
        <taxon>eudicotyledons</taxon>
        <taxon>Gunneridae</taxon>
        <taxon>Pentapetalae</taxon>
        <taxon>rosids</taxon>
        <taxon>malvids</taxon>
        <taxon>Sapindales</taxon>
        <taxon>Sapindaceae</taxon>
        <taxon>Hippocastanoideae</taxon>
        <taxon>Acereae</taxon>
        <taxon>Acer</taxon>
    </lineage>
</organism>
<evidence type="ECO:0000256" key="3">
    <source>
        <dbReference type="ARBA" id="ARBA00023274"/>
    </source>
</evidence>
<dbReference type="GO" id="GO:0003735">
    <property type="term" value="F:structural constituent of ribosome"/>
    <property type="evidence" value="ECO:0007669"/>
    <property type="project" value="InterPro"/>
</dbReference>
<sequence>MNLIKTIIFKQINVWQRNLVRIIGGMKVKAERVDSSTYATMLAAQDVSSRCKELGITALHIKLRATGGKRPKHLALVPNPLFVLLLVLE</sequence>
<reference evidence="4" key="2">
    <citation type="submission" date="2023-02" db="EMBL/GenBank/DDBJ databases">
        <authorList>
            <person name="Swenson N.G."/>
            <person name="Wegrzyn J.L."/>
            <person name="Mcevoy S.L."/>
        </authorList>
    </citation>
    <scope>NUCLEOTIDE SEQUENCE</scope>
    <source>
        <strain evidence="4">91603</strain>
        <tissue evidence="4">Leaf</tissue>
    </source>
</reference>
<dbReference type="InterPro" id="IPR036967">
    <property type="entry name" value="Ribosomal_uS11_sf"/>
</dbReference>
<proteinExistence type="inferred from homology"/>
<dbReference type="Proteomes" id="UP001064489">
    <property type="component" value="Unassembled WGS sequence"/>
</dbReference>
<dbReference type="GO" id="GO:1990904">
    <property type="term" value="C:ribonucleoprotein complex"/>
    <property type="evidence" value="ECO:0007669"/>
    <property type="project" value="UniProtKB-KW"/>
</dbReference>
<keyword evidence="5" id="KW-1185">Reference proteome</keyword>
<dbReference type="AlphaFoldDB" id="A0AAD5JH27"/>
<evidence type="ECO:0000256" key="2">
    <source>
        <dbReference type="ARBA" id="ARBA00022980"/>
    </source>
</evidence>